<organism evidence="1 2">
    <name type="scientific">Idiomarina fontislapidosi</name>
    <dbReference type="NCBI Taxonomy" id="263723"/>
    <lineage>
        <taxon>Bacteria</taxon>
        <taxon>Pseudomonadati</taxon>
        <taxon>Pseudomonadota</taxon>
        <taxon>Gammaproteobacteria</taxon>
        <taxon>Alteromonadales</taxon>
        <taxon>Idiomarinaceae</taxon>
        <taxon>Idiomarina</taxon>
    </lineage>
</organism>
<dbReference type="EMBL" id="PIPV01000020">
    <property type="protein sequence ID" value="RUO48912.1"/>
    <property type="molecule type" value="Genomic_DNA"/>
</dbReference>
<evidence type="ECO:0000313" key="2">
    <source>
        <dbReference type="Proteomes" id="UP000287330"/>
    </source>
</evidence>
<sequence length="123" mass="14225">MELIFASLISGLIGALASAYLFLKYEKKKFRLDTAKKLFGNRYDLNGDEFSRAMNEIYFVFHYNEKVLRAVEKLFEALDVPGKPHVNDSITTLLKAICDDVGVNYKTLNESYMLKVFNQKQRK</sequence>
<evidence type="ECO:0000313" key="1">
    <source>
        <dbReference type="EMBL" id="RUO48912.1"/>
    </source>
</evidence>
<reference evidence="2" key="1">
    <citation type="journal article" date="2018" name="Front. Microbiol.">
        <title>Genome-Based Analysis Reveals the Taxonomy and Diversity of the Family Idiomarinaceae.</title>
        <authorList>
            <person name="Liu Y."/>
            <person name="Lai Q."/>
            <person name="Shao Z."/>
        </authorList>
    </citation>
    <scope>NUCLEOTIDE SEQUENCE [LARGE SCALE GENOMIC DNA]</scope>
    <source>
        <strain evidence="2">F23</strain>
    </source>
</reference>
<name>A0A432XJW5_9GAMM</name>
<dbReference type="AlphaFoldDB" id="A0A432XJW5"/>
<dbReference type="OrthoDB" id="7107870at2"/>
<proteinExistence type="predicted"/>
<dbReference type="RefSeq" id="WP_110576440.1">
    <property type="nucleotide sequence ID" value="NZ_PIPV01000020.1"/>
</dbReference>
<keyword evidence="2" id="KW-1185">Reference proteome</keyword>
<dbReference type="Proteomes" id="UP000287330">
    <property type="component" value="Unassembled WGS sequence"/>
</dbReference>
<accession>A0A432XJW5</accession>
<gene>
    <name evidence="1" type="ORF">CWE25_13095</name>
</gene>
<protein>
    <submittedName>
        <fullName evidence="1">Uncharacterized protein</fullName>
    </submittedName>
</protein>
<comment type="caution">
    <text evidence="1">The sequence shown here is derived from an EMBL/GenBank/DDBJ whole genome shotgun (WGS) entry which is preliminary data.</text>
</comment>